<keyword evidence="2" id="KW-1185">Reference proteome</keyword>
<protein>
    <submittedName>
        <fullName evidence="1">Uncharacterized protein</fullName>
    </submittedName>
</protein>
<dbReference type="EMBL" id="AKKU01000001">
    <property type="protein sequence ID" value="EIW90437.1"/>
    <property type="molecule type" value="Genomic_DNA"/>
</dbReference>
<accession>I9P5Y2</accession>
<name>I9P5Y2_9ALTE</name>
<evidence type="ECO:0000313" key="2">
    <source>
        <dbReference type="Proteomes" id="UP000035062"/>
    </source>
</evidence>
<dbReference type="STRING" id="1195246.AGRI_01165"/>
<dbReference type="Proteomes" id="UP000035062">
    <property type="component" value="Unassembled WGS sequence"/>
</dbReference>
<dbReference type="AlphaFoldDB" id="I9P5Y2"/>
<dbReference type="PATRIC" id="fig|1195246.3.peg.236"/>
<gene>
    <name evidence="1" type="ORF">AGRI_01165</name>
</gene>
<evidence type="ECO:0000313" key="1">
    <source>
        <dbReference type="EMBL" id="EIW90437.1"/>
    </source>
</evidence>
<sequence>MRYNVGQLSRNLEKYPVCVASKTFVARQRADIAKQSVYGMDAGQEPTGMYLRRLCVQYRLQAAWRFD</sequence>
<comment type="caution">
    <text evidence="1">The sequence shown here is derived from an EMBL/GenBank/DDBJ whole genome shotgun (WGS) entry which is preliminary data.</text>
</comment>
<organism evidence="1 2">
    <name type="scientific">Alishewanella agri BL06</name>
    <dbReference type="NCBI Taxonomy" id="1195246"/>
    <lineage>
        <taxon>Bacteria</taxon>
        <taxon>Pseudomonadati</taxon>
        <taxon>Pseudomonadota</taxon>
        <taxon>Gammaproteobacteria</taxon>
        <taxon>Alteromonadales</taxon>
        <taxon>Alteromonadaceae</taxon>
        <taxon>Alishewanella</taxon>
    </lineage>
</organism>
<reference evidence="1 2" key="1">
    <citation type="journal article" date="2012" name="J. Bacteriol.">
        <title>Genome Sequence of Pectin-Degrading Alishewanella agri, Isolated from Landfill Soil.</title>
        <authorList>
            <person name="Kim J."/>
            <person name="Jung J."/>
            <person name="Sung J.S."/>
            <person name="Chun J."/>
            <person name="Park W."/>
        </authorList>
    </citation>
    <scope>NUCLEOTIDE SEQUENCE [LARGE SCALE GENOMIC DNA]</scope>
    <source>
        <strain evidence="1 2">BL06</strain>
    </source>
</reference>
<proteinExistence type="predicted"/>